<proteinExistence type="inferred from homology"/>
<evidence type="ECO:0000256" key="8">
    <source>
        <dbReference type="SAM" id="Phobius"/>
    </source>
</evidence>
<evidence type="ECO:0000256" key="1">
    <source>
        <dbReference type="ARBA" id="ARBA00004651"/>
    </source>
</evidence>
<keyword evidence="5 8" id="KW-0812">Transmembrane</keyword>
<feature type="transmembrane region" description="Helical" evidence="8">
    <location>
        <begin position="182"/>
        <end position="202"/>
    </location>
</feature>
<dbReference type="InterPro" id="IPR036259">
    <property type="entry name" value="MFS_trans_sf"/>
</dbReference>
<dbReference type="Gene3D" id="1.20.1720.10">
    <property type="entry name" value="Multidrug resistance protein D"/>
    <property type="match status" value="1"/>
</dbReference>
<evidence type="ECO:0000256" key="7">
    <source>
        <dbReference type="ARBA" id="ARBA00023136"/>
    </source>
</evidence>
<dbReference type="InterPro" id="IPR004638">
    <property type="entry name" value="EmrB-like"/>
</dbReference>
<feature type="transmembrane region" description="Helical" evidence="8">
    <location>
        <begin position="244"/>
        <end position="262"/>
    </location>
</feature>
<dbReference type="RefSeq" id="WP_165229284.1">
    <property type="nucleotide sequence ID" value="NZ_CP049257.1"/>
</dbReference>
<feature type="transmembrane region" description="Helical" evidence="8">
    <location>
        <begin position="15"/>
        <end position="36"/>
    </location>
</feature>
<evidence type="ECO:0000256" key="6">
    <source>
        <dbReference type="ARBA" id="ARBA00022989"/>
    </source>
</evidence>
<dbReference type="CDD" id="cd17502">
    <property type="entry name" value="MFS_Azr1_MDR_like"/>
    <property type="match status" value="1"/>
</dbReference>
<dbReference type="InterPro" id="IPR020846">
    <property type="entry name" value="MFS_dom"/>
</dbReference>
<dbReference type="NCBIfam" id="TIGR00711">
    <property type="entry name" value="efflux_EmrB"/>
    <property type="match status" value="1"/>
</dbReference>
<keyword evidence="6 8" id="KW-1133">Transmembrane helix</keyword>
<evidence type="ECO:0000313" key="11">
    <source>
        <dbReference type="Proteomes" id="UP000502996"/>
    </source>
</evidence>
<feature type="transmembrane region" description="Helical" evidence="8">
    <location>
        <begin position="419"/>
        <end position="442"/>
    </location>
</feature>
<name>A0A6G6WAE9_9ACTN</name>
<evidence type="ECO:0000259" key="9">
    <source>
        <dbReference type="PROSITE" id="PS50850"/>
    </source>
</evidence>
<dbReference type="PRINTS" id="PR01036">
    <property type="entry name" value="TCRTETB"/>
</dbReference>
<organism evidence="10 11">
    <name type="scientific">Nocardioides anomalus</name>
    <dbReference type="NCBI Taxonomy" id="2712223"/>
    <lineage>
        <taxon>Bacteria</taxon>
        <taxon>Bacillati</taxon>
        <taxon>Actinomycetota</taxon>
        <taxon>Actinomycetes</taxon>
        <taxon>Propionibacteriales</taxon>
        <taxon>Nocardioidaceae</taxon>
        <taxon>Nocardioides</taxon>
    </lineage>
</organism>
<sequence>MTTNDASPATDSGEYSHAQILTILTGLLLGMFLGALDQTIVSTSIRTIADDLDGLSVQAWVTTAYLITSTIATPIYGKLGDLYGRKKLFMFAISVFIGGSVLCTFATSMYELAAFRAVQGIGAGGLFTLVLAIIGDIVSPRERAKYTGYFMATFATSSVLGPVVGGFFAGQSSLLGVTGWRWVFLVNVPVGVAALVVVYRTLQLPHRRREARIDWWGAVALVVALVPLLTVAEQGRDWGWGSGRSLTAYVVGGLGLLAFFCAERAMGDAALIPLRLFRIRAASVTIFASIAIGAAMFGGILILPLYMQIVHGASPTKAGLLMLPMVIGMMSGALLSGRIIAATGKTRVFPRVGSALLVVGLLLLSTTSADTSLVVIDLFMLVLGLGLGNCMQPLLLIMQSAVPPSEIGVATSSATFFRQIGGTLGVAVFLSILFSTVGGHIASAFRDASRTAEFQAVVANPTPADAAVLQNMGGSADQVQGDSSFIDTLSPALAHPFKQGFAESMDTVFLLGAGVGLIAFLLLLLMPKVELRATSAAAAARASAGGAATTAPAAPRD</sequence>
<evidence type="ECO:0000256" key="5">
    <source>
        <dbReference type="ARBA" id="ARBA00022692"/>
    </source>
</evidence>
<dbReference type="GO" id="GO:0005886">
    <property type="term" value="C:plasma membrane"/>
    <property type="evidence" value="ECO:0007669"/>
    <property type="project" value="UniProtKB-SubCell"/>
</dbReference>
<dbReference type="PANTHER" id="PTHR23501:SF197">
    <property type="entry name" value="COMD"/>
    <property type="match status" value="1"/>
</dbReference>
<dbReference type="GO" id="GO:0022857">
    <property type="term" value="F:transmembrane transporter activity"/>
    <property type="evidence" value="ECO:0007669"/>
    <property type="project" value="InterPro"/>
</dbReference>
<dbReference type="FunFam" id="1.20.1720.10:FF:000004">
    <property type="entry name" value="EmrB/QacA family drug resistance transporter"/>
    <property type="match status" value="1"/>
</dbReference>
<dbReference type="AlphaFoldDB" id="A0A6G6WAE9"/>
<keyword evidence="11" id="KW-1185">Reference proteome</keyword>
<evidence type="ECO:0000256" key="3">
    <source>
        <dbReference type="ARBA" id="ARBA00022448"/>
    </source>
</evidence>
<keyword evidence="4" id="KW-1003">Cell membrane</keyword>
<feature type="transmembrane region" description="Helical" evidence="8">
    <location>
        <begin position="146"/>
        <end position="170"/>
    </location>
</feature>
<dbReference type="PANTHER" id="PTHR23501">
    <property type="entry name" value="MAJOR FACILITATOR SUPERFAMILY"/>
    <property type="match status" value="1"/>
</dbReference>
<comment type="similarity">
    <text evidence="2">Belongs to the major facilitator superfamily. TCR/Tet family.</text>
</comment>
<dbReference type="InterPro" id="IPR011701">
    <property type="entry name" value="MFS"/>
</dbReference>
<feature type="transmembrane region" description="Helical" evidence="8">
    <location>
        <begin position="318"/>
        <end position="336"/>
    </location>
</feature>
<reference evidence="10 11" key="1">
    <citation type="submission" date="2020-02" db="EMBL/GenBank/DDBJ databases">
        <title>Full genome sequence of Nocardioides sp. R-3366.</title>
        <authorList>
            <person name="Im W.-T."/>
        </authorList>
    </citation>
    <scope>NUCLEOTIDE SEQUENCE [LARGE SCALE GENOMIC DNA]</scope>
    <source>
        <strain evidence="10 11">R-3366</strain>
    </source>
</reference>
<feature type="transmembrane region" description="Helical" evidence="8">
    <location>
        <begin position="214"/>
        <end position="232"/>
    </location>
</feature>
<comment type="subcellular location">
    <subcellularLocation>
        <location evidence="1">Cell membrane</location>
        <topology evidence="1">Multi-pass membrane protein</topology>
    </subcellularLocation>
</comment>
<dbReference type="Gene3D" id="1.20.1250.20">
    <property type="entry name" value="MFS general substrate transporter like domains"/>
    <property type="match status" value="1"/>
</dbReference>
<feature type="transmembrane region" description="Helical" evidence="8">
    <location>
        <begin position="88"/>
        <end position="107"/>
    </location>
</feature>
<accession>A0A6G6WAE9</accession>
<dbReference type="SUPFAM" id="SSF103473">
    <property type="entry name" value="MFS general substrate transporter"/>
    <property type="match status" value="1"/>
</dbReference>
<evidence type="ECO:0000256" key="2">
    <source>
        <dbReference type="ARBA" id="ARBA00007520"/>
    </source>
</evidence>
<feature type="transmembrane region" description="Helical" evidence="8">
    <location>
        <begin position="348"/>
        <end position="366"/>
    </location>
</feature>
<feature type="transmembrane region" description="Helical" evidence="8">
    <location>
        <begin position="283"/>
        <end position="306"/>
    </location>
</feature>
<dbReference type="EMBL" id="CP049257">
    <property type="protein sequence ID" value="QIG42204.1"/>
    <property type="molecule type" value="Genomic_DNA"/>
</dbReference>
<dbReference type="PROSITE" id="PS50850">
    <property type="entry name" value="MFS"/>
    <property type="match status" value="1"/>
</dbReference>
<feature type="transmembrane region" description="Helical" evidence="8">
    <location>
        <begin position="507"/>
        <end position="525"/>
    </location>
</feature>
<evidence type="ECO:0000256" key="4">
    <source>
        <dbReference type="ARBA" id="ARBA00022475"/>
    </source>
</evidence>
<gene>
    <name evidence="10" type="ORF">G5V58_04985</name>
</gene>
<feature type="transmembrane region" description="Helical" evidence="8">
    <location>
        <begin position="113"/>
        <end position="134"/>
    </location>
</feature>
<dbReference type="KEGG" id="nano:G5V58_04985"/>
<feature type="domain" description="Major facilitator superfamily (MFS) profile" evidence="9">
    <location>
        <begin position="23"/>
        <end position="531"/>
    </location>
</feature>
<evidence type="ECO:0000313" key="10">
    <source>
        <dbReference type="EMBL" id="QIG42204.1"/>
    </source>
</evidence>
<dbReference type="Pfam" id="PF07690">
    <property type="entry name" value="MFS_1"/>
    <property type="match status" value="1"/>
</dbReference>
<dbReference type="Proteomes" id="UP000502996">
    <property type="component" value="Chromosome"/>
</dbReference>
<protein>
    <submittedName>
        <fullName evidence="10">MFS transporter</fullName>
    </submittedName>
</protein>
<keyword evidence="3" id="KW-0813">Transport</keyword>
<keyword evidence="7 8" id="KW-0472">Membrane</keyword>